<dbReference type="PATRIC" id="fig|1615673.3.peg.4847"/>
<reference evidence="3 4" key="1">
    <citation type="submission" date="2015-02" db="EMBL/GenBank/DDBJ databases">
        <title>Two Pseudomonas sp. nov., isolated from raw milk.</title>
        <authorList>
            <person name="Wenning M."/>
            <person name="von Neubeck M."/>
            <person name="Huptas C."/>
            <person name="Scherer S."/>
        </authorList>
    </citation>
    <scope>NUCLEOTIDE SEQUENCE [LARGE SCALE GENOMIC DNA]</scope>
    <source>
        <strain evidence="3 4">DSM 29164</strain>
    </source>
</reference>
<dbReference type="Proteomes" id="UP000050852">
    <property type="component" value="Unassembled WGS sequence"/>
</dbReference>
<evidence type="ECO:0000256" key="1">
    <source>
        <dbReference type="SAM" id="Coils"/>
    </source>
</evidence>
<evidence type="ECO:0000256" key="2">
    <source>
        <dbReference type="SAM" id="Phobius"/>
    </source>
</evidence>
<evidence type="ECO:0000313" key="4">
    <source>
        <dbReference type="Proteomes" id="UP000050852"/>
    </source>
</evidence>
<accession>A0A0R3AIX8</accession>
<dbReference type="RefSeq" id="WP_157243929.1">
    <property type="nucleotide sequence ID" value="NZ_JYLN01000007.1"/>
</dbReference>
<feature type="transmembrane region" description="Helical" evidence="2">
    <location>
        <begin position="143"/>
        <end position="164"/>
    </location>
</feature>
<dbReference type="EMBL" id="JYLN01000007">
    <property type="protein sequence ID" value="KRP70659.1"/>
    <property type="molecule type" value="Genomic_DNA"/>
</dbReference>
<name>A0A0R3AIX8_9PSED</name>
<keyword evidence="2" id="KW-1133">Transmembrane helix</keyword>
<dbReference type="AlphaFoldDB" id="A0A0R3AIX8"/>
<comment type="caution">
    <text evidence="3">The sequence shown here is derived from an EMBL/GenBank/DDBJ whole genome shotgun (WGS) entry which is preliminary data.</text>
</comment>
<protein>
    <submittedName>
        <fullName evidence="3">Uncharacterized protein</fullName>
    </submittedName>
</protein>
<feature type="coiled-coil region" evidence="1">
    <location>
        <begin position="27"/>
        <end position="54"/>
    </location>
</feature>
<keyword evidence="1" id="KW-0175">Coiled coil</keyword>
<keyword evidence="2" id="KW-0472">Membrane</keyword>
<sequence length="169" mass="18408">MTSSIAAVATIAMLFGLISDNKKTLSNGDLTEKLTELEAANKKLDLEIKSLNTEVKGLVVSVKSISSIPNEHGWKIEAELLSAKLGDTAKQLEALEAAITENPAKALAVPILRKDLNNAEKSIRSELTQTKSEIDRMYDQNKWFIGLMFTIALSVLGMAASTFLNRKDS</sequence>
<gene>
    <name evidence="3" type="ORF">TX23_18640</name>
</gene>
<proteinExistence type="predicted"/>
<evidence type="ECO:0000313" key="3">
    <source>
        <dbReference type="EMBL" id="KRP70659.1"/>
    </source>
</evidence>
<organism evidence="3 4">
    <name type="scientific">Pseudomonas paralactis</name>
    <dbReference type="NCBI Taxonomy" id="1615673"/>
    <lineage>
        <taxon>Bacteria</taxon>
        <taxon>Pseudomonadati</taxon>
        <taxon>Pseudomonadota</taxon>
        <taxon>Gammaproteobacteria</taxon>
        <taxon>Pseudomonadales</taxon>
        <taxon>Pseudomonadaceae</taxon>
        <taxon>Pseudomonas</taxon>
    </lineage>
</organism>
<dbReference type="OrthoDB" id="7063320at2"/>
<keyword evidence="2" id="KW-0812">Transmembrane</keyword>